<dbReference type="SUPFAM" id="SSF52172">
    <property type="entry name" value="CheY-like"/>
    <property type="match status" value="1"/>
</dbReference>
<dbReference type="Pfam" id="PF00486">
    <property type="entry name" value="Trans_reg_C"/>
    <property type="match status" value="1"/>
</dbReference>
<dbReference type="InterPro" id="IPR001867">
    <property type="entry name" value="OmpR/PhoB-type_DNA-bd"/>
</dbReference>
<evidence type="ECO:0000256" key="1">
    <source>
        <dbReference type="ARBA" id="ARBA00022553"/>
    </source>
</evidence>
<dbReference type="SMART" id="SM00448">
    <property type="entry name" value="REC"/>
    <property type="match status" value="1"/>
</dbReference>
<feature type="modified residue" description="4-aspartylphosphate" evidence="6">
    <location>
        <position position="53"/>
    </location>
</feature>
<evidence type="ECO:0000256" key="5">
    <source>
        <dbReference type="ARBA" id="ARBA00023163"/>
    </source>
</evidence>
<dbReference type="InterPro" id="IPR036388">
    <property type="entry name" value="WH-like_DNA-bd_sf"/>
</dbReference>
<dbReference type="SMART" id="SM00862">
    <property type="entry name" value="Trans_reg_C"/>
    <property type="match status" value="1"/>
</dbReference>
<gene>
    <name evidence="10" type="ORF">H5985_05540</name>
</gene>
<dbReference type="PANTHER" id="PTHR48111:SF22">
    <property type="entry name" value="REGULATOR OF RPOS"/>
    <property type="match status" value="1"/>
</dbReference>
<sequence length="222" mass="24561">MSLPILVVDDNVDILYNVRDYLVIKGFTVETALNGADALDRLKSGSYSLCVLDIGLPLIDGLSICQLLRRDGNKIPILMLTARDSIDDRVRGLEVGADDYLIKPFALKELAARVEALLRRSYGDQKDVLQVADLVFNLKTLQVSRGETPIKLNPTCLSILRELMTKSPAVVSRSRLETVVWNGSPPDSDSLRANLYLLRRAVDKPFDTALIKTHPGLGWSLS</sequence>
<proteinExistence type="predicted"/>
<dbReference type="PROSITE" id="PS51755">
    <property type="entry name" value="OMPR_PHOB"/>
    <property type="match status" value="1"/>
</dbReference>
<keyword evidence="11" id="KW-1185">Reference proteome</keyword>
<comment type="caution">
    <text evidence="10">The sequence shown here is derived from an EMBL/GenBank/DDBJ whole genome shotgun (WGS) entry which is preliminary data.</text>
</comment>
<dbReference type="InterPro" id="IPR016032">
    <property type="entry name" value="Sig_transdc_resp-reg_C-effctor"/>
</dbReference>
<evidence type="ECO:0000256" key="4">
    <source>
        <dbReference type="ARBA" id="ARBA00023125"/>
    </source>
</evidence>
<dbReference type="RefSeq" id="WP_205050320.1">
    <property type="nucleotide sequence ID" value="NZ_JACJKX010000008.1"/>
</dbReference>
<evidence type="ECO:0000256" key="7">
    <source>
        <dbReference type="PROSITE-ProRule" id="PRU01091"/>
    </source>
</evidence>
<dbReference type="CDD" id="cd17624">
    <property type="entry name" value="REC_OmpR_PmrA-like"/>
    <property type="match status" value="1"/>
</dbReference>
<dbReference type="InterPro" id="IPR011006">
    <property type="entry name" value="CheY-like_superfamily"/>
</dbReference>
<keyword evidence="3" id="KW-0805">Transcription regulation</keyword>
<keyword evidence="5" id="KW-0804">Transcription</keyword>
<evidence type="ECO:0000313" key="11">
    <source>
        <dbReference type="Proteomes" id="UP000777002"/>
    </source>
</evidence>
<feature type="domain" description="Response regulatory" evidence="8">
    <location>
        <begin position="4"/>
        <end position="118"/>
    </location>
</feature>
<dbReference type="CDD" id="cd00383">
    <property type="entry name" value="trans_reg_C"/>
    <property type="match status" value="1"/>
</dbReference>
<dbReference type="PROSITE" id="PS50110">
    <property type="entry name" value="RESPONSE_REGULATORY"/>
    <property type="match status" value="1"/>
</dbReference>
<dbReference type="Gene3D" id="6.10.250.690">
    <property type="match status" value="1"/>
</dbReference>
<dbReference type="Proteomes" id="UP000777002">
    <property type="component" value="Unassembled WGS sequence"/>
</dbReference>
<evidence type="ECO:0000259" key="8">
    <source>
        <dbReference type="PROSITE" id="PS50110"/>
    </source>
</evidence>
<evidence type="ECO:0000313" key="10">
    <source>
        <dbReference type="EMBL" id="MBM6928732.1"/>
    </source>
</evidence>
<keyword evidence="2" id="KW-0902">Two-component regulatory system</keyword>
<protein>
    <submittedName>
        <fullName evidence="10">Response regulator transcription factor</fullName>
    </submittedName>
</protein>
<reference evidence="10 11" key="1">
    <citation type="journal article" date="2021" name="Sci. Rep.">
        <title>The distribution of antibiotic resistance genes in chicken gut microbiota commensals.</title>
        <authorList>
            <person name="Juricova H."/>
            <person name="Matiasovicova J."/>
            <person name="Kubasova T."/>
            <person name="Cejkova D."/>
            <person name="Rychlik I."/>
        </authorList>
    </citation>
    <scope>NUCLEOTIDE SEQUENCE [LARGE SCALE GENOMIC DNA]</scope>
    <source>
        <strain evidence="10 11">An562</strain>
    </source>
</reference>
<dbReference type="Pfam" id="PF00072">
    <property type="entry name" value="Response_reg"/>
    <property type="match status" value="1"/>
</dbReference>
<feature type="DNA-binding region" description="OmpR/PhoB-type" evidence="7">
    <location>
        <begin position="126"/>
        <end position="222"/>
    </location>
</feature>
<keyword evidence="1 6" id="KW-0597">Phosphoprotein</keyword>
<evidence type="ECO:0000256" key="6">
    <source>
        <dbReference type="PROSITE-ProRule" id="PRU00169"/>
    </source>
</evidence>
<dbReference type="Gene3D" id="1.10.10.10">
    <property type="entry name" value="Winged helix-like DNA-binding domain superfamily/Winged helix DNA-binding domain"/>
    <property type="match status" value="1"/>
</dbReference>
<organism evidence="10 11">
    <name type="scientific">Parasutterella secunda</name>
    <dbReference type="NCBI Taxonomy" id="626947"/>
    <lineage>
        <taxon>Bacteria</taxon>
        <taxon>Pseudomonadati</taxon>
        <taxon>Pseudomonadota</taxon>
        <taxon>Betaproteobacteria</taxon>
        <taxon>Burkholderiales</taxon>
        <taxon>Sutterellaceae</taxon>
        <taxon>Parasutterella</taxon>
    </lineage>
</organism>
<dbReference type="SUPFAM" id="SSF46894">
    <property type="entry name" value="C-terminal effector domain of the bipartite response regulators"/>
    <property type="match status" value="1"/>
</dbReference>
<dbReference type="Gene3D" id="3.40.50.2300">
    <property type="match status" value="1"/>
</dbReference>
<dbReference type="InterPro" id="IPR001789">
    <property type="entry name" value="Sig_transdc_resp-reg_receiver"/>
</dbReference>
<dbReference type="EMBL" id="JACJKX010000008">
    <property type="protein sequence ID" value="MBM6928732.1"/>
    <property type="molecule type" value="Genomic_DNA"/>
</dbReference>
<evidence type="ECO:0000256" key="3">
    <source>
        <dbReference type="ARBA" id="ARBA00023015"/>
    </source>
</evidence>
<dbReference type="InterPro" id="IPR039420">
    <property type="entry name" value="WalR-like"/>
</dbReference>
<accession>A0ABS2GVH9</accession>
<keyword evidence="4 7" id="KW-0238">DNA-binding</keyword>
<feature type="domain" description="OmpR/PhoB-type" evidence="9">
    <location>
        <begin position="126"/>
        <end position="222"/>
    </location>
</feature>
<dbReference type="PANTHER" id="PTHR48111">
    <property type="entry name" value="REGULATOR OF RPOS"/>
    <property type="match status" value="1"/>
</dbReference>
<name>A0ABS2GVH9_9BURK</name>
<evidence type="ECO:0000256" key="2">
    <source>
        <dbReference type="ARBA" id="ARBA00023012"/>
    </source>
</evidence>
<evidence type="ECO:0000259" key="9">
    <source>
        <dbReference type="PROSITE" id="PS51755"/>
    </source>
</evidence>